<sequence length="416" mass="45921">MDNGSTFSRLTEIKSDNFTVASGYKSCRARAAQGMPIDVAASWWYQYLPSKPSLLFTGSVEMPFYAVSQTWNAGLASSYVYEGMSQPEMTSQEALDIPIFAFGALNFTYSNQTGYLEVSGTTCEVGLYVDVYDLKTFNGVLATELRTSHGLKNAVTQLILPSSGQSSAVALYMCFQRNDTQPLNVTALNELGQLDWGPGSEDAWAQEPFAWCKSLASFDRDLLNLTLSGNVSMGWGTDRGDPSSWSLNLTDEDVTLTRWNTINLQTSGIAGDVYLEAGHEHVMNSLSASLTAMTLDPQRNINATTVVTRQMGNVVNLVRVRWRWLTLPYALCLTAVVLLVATISIQRRTQAPLWKCSVNAFFYHGLDSDTGVESRLNTVSEMDAQATVTRVNLRPSGIQQRLMLETTVVRRHVVDD</sequence>
<feature type="transmembrane region" description="Helical" evidence="1">
    <location>
        <begin position="322"/>
        <end position="345"/>
    </location>
</feature>
<accession>A0ABR0JZ34</accession>
<evidence type="ECO:0000313" key="3">
    <source>
        <dbReference type="Proteomes" id="UP001345013"/>
    </source>
</evidence>
<keyword evidence="3" id="KW-1185">Reference proteome</keyword>
<protein>
    <submittedName>
        <fullName evidence="2">Uncharacterized protein</fullName>
    </submittedName>
</protein>
<keyword evidence="1" id="KW-0812">Transmembrane</keyword>
<dbReference type="EMBL" id="JAVRRG010000163">
    <property type="protein sequence ID" value="KAK5079943.1"/>
    <property type="molecule type" value="Genomic_DNA"/>
</dbReference>
<comment type="caution">
    <text evidence="2">The sequence shown here is derived from an EMBL/GenBank/DDBJ whole genome shotgun (WGS) entry which is preliminary data.</text>
</comment>
<dbReference type="Proteomes" id="UP001345013">
    <property type="component" value="Unassembled WGS sequence"/>
</dbReference>
<keyword evidence="1" id="KW-0472">Membrane</keyword>
<reference evidence="2 3" key="1">
    <citation type="submission" date="2023-08" db="EMBL/GenBank/DDBJ databases">
        <title>Black Yeasts Isolated from many extreme environments.</title>
        <authorList>
            <person name="Coleine C."/>
            <person name="Stajich J.E."/>
            <person name="Selbmann L."/>
        </authorList>
    </citation>
    <scope>NUCLEOTIDE SEQUENCE [LARGE SCALE GENOMIC DNA]</scope>
    <source>
        <strain evidence="2 3">CCFEE 5885</strain>
    </source>
</reference>
<dbReference type="PANTHER" id="PTHR35394:SF5">
    <property type="entry name" value="DUF3176 DOMAIN-CONTAINING PROTEIN"/>
    <property type="match status" value="1"/>
</dbReference>
<keyword evidence="1" id="KW-1133">Transmembrane helix</keyword>
<name>A0ABR0JZ34_9EURO</name>
<proteinExistence type="predicted"/>
<evidence type="ECO:0000313" key="2">
    <source>
        <dbReference type="EMBL" id="KAK5079943.1"/>
    </source>
</evidence>
<organism evidence="2 3">
    <name type="scientific">Lithohypha guttulata</name>
    <dbReference type="NCBI Taxonomy" id="1690604"/>
    <lineage>
        <taxon>Eukaryota</taxon>
        <taxon>Fungi</taxon>
        <taxon>Dikarya</taxon>
        <taxon>Ascomycota</taxon>
        <taxon>Pezizomycotina</taxon>
        <taxon>Eurotiomycetes</taxon>
        <taxon>Chaetothyriomycetidae</taxon>
        <taxon>Chaetothyriales</taxon>
        <taxon>Trichomeriaceae</taxon>
        <taxon>Lithohypha</taxon>
    </lineage>
</organism>
<gene>
    <name evidence="2" type="ORF">LTR24_008791</name>
</gene>
<dbReference type="PANTHER" id="PTHR35394">
    <property type="entry name" value="DUF3176 DOMAIN-CONTAINING PROTEIN"/>
    <property type="match status" value="1"/>
</dbReference>
<evidence type="ECO:0000256" key="1">
    <source>
        <dbReference type="SAM" id="Phobius"/>
    </source>
</evidence>